<dbReference type="InterPro" id="IPR003018">
    <property type="entry name" value="GAF"/>
</dbReference>
<evidence type="ECO:0000256" key="2">
    <source>
        <dbReference type="ARBA" id="ARBA00012438"/>
    </source>
</evidence>
<dbReference type="Gene3D" id="3.30.450.20">
    <property type="entry name" value="PAS domain"/>
    <property type="match status" value="4"/>
</dbReference>
<keyword evidence="4" id="KW-0808">Transferase</keyword>
<keyword evidence="3" id="KW-0597">Phosphoprotein</keyword>
<keyword evidence="11" id="KW-1185">Reference proteome</keyword>
<dbReference type="PANTHER" id="PTHR43304">
    <property type="entry name" value="PHYTOCHROME-LIKE PROTEIN CPH1"/>
    <property type="match status" value="1"/>
</dbReference>
<protein>
    <recommendedName>
        <fullName evidence="2">histidine kinase</fullName>
        <ecNumber evidence="2">2.7.13.3</ecNumber>
    </recommendedName>
</protein>
<dbReference type="InterPro" id="IPR029016">
    <property type="entry name" value="GAF-like_dom_sf"/>
</dbReference>
<dbReference type="SUPFAM" id="SSF55785">
    <property type="entry name" value="PYP-like sensor domain (PAS domain)"/>
    <property type="match status" value="4"/>
</dbReference>
<feature type="domain" description="PAS" evidence="8">
    <location>
        <begin position="385"/>
        <end position="457"/>
    </location>
</feature>
<dbReference type="InterPro" id="IPR000014">
    <property type="entry name" value="PAS"/>
</dbReference>
<accession>A0ABD5PCA5</accession>
<dbReference type="Pfam" id="PF15915">
    <property type="entry name" value="BAT"/>
    <property type="match status" value="1"/>
</dbReference>
<dbReference type="InterPro" id="IPR052162">
    <property type="entry name" value="Sensor_kinase/Photoreceptor"/>
</dbReference>
<evidence type="ECO:0000256" key="6">
    <source>
        <dbReference type="ARBA" id="ARBA00023015"/>
    </source>
</evidence>
<dbReference type="SMART" id="SM00065">
    <property type="entry name" value="GAF"/>
    <property type="match status" value="5"/>
</dbReference>
<dbReference type="NCBIfam" id="TIGR00229">
    <property type="entry name" value="sensory_box"/>
    <property type="match status" value="2"/>
</dbReference>
<dbReference type="EMBL" id="JBHSDS010000006">
    <property type="protein sequence ID" value="MFC4358411.1"/>
    <property type="molecule type" value="Genomic_DNA"/>
</dbReference>
<dbReference type="PROSITE" id="PS50112">
    <property type="entry name" value="PAS"/>
    <property type="match status" value="1"/>
</dbReference>
<dbReference type="InterPro" id="IPR031803">
    <property type="entry name" value="BAT_GAF/HTH-assoc"/>
</dbReference>
<dbReference type="InterPro" id="IPR035965">
    <property type="entry name" value="PAS-like_dom_sf"/>
</dbReference>
<comment type="caution">
    <text evidence="10">The sequence shown here is derived from an EMBL/GenBank/DDBJ whole genome shotgun (WGS) entry which is preliminary data.</text>
</comment>
<dbReference type="Pfam" id="PF01590">
    <property type="entry name" value="GAF"/>
    <property type="match status" value="1"/>
</dbReference>
<evidence type="ECO:0000259" key="8">
    <source>
        <dbReference type="PROSITE" id="PS50112"/>
    </source>
</evidence>
<dbReference type="Pfam" id="PF08447">
    <property type="entry name" value="PAS_3"/>
    <property type="match status" value="1"/>
</dbReference>
<dbReference type="InterPro" id="IPR001610">
    <property type="entry name" value="PAC"/>
</dbReference>
<keyword evidence="5" id="KW-0418">Kinase</keyword>
<dbReference type="SMART" id="SM00091">
    <property type="entry name" value="PAS"/>
    <property type="match status" value="4"/>
</dbReference>
<dbReference type="Pfam" id="PF08448">
    <property type="entry name" value="PAS_4"/>
    <property type="match status" value="2"/>
</dbReference>
<dbReference type="GO" id="GO:0004673">
    <property type="term" value="F:protein histidine kinase activity"/>
    <property type="evidence" value="ECO:0007669"/>
    <property type="project" value="UniProtKB-EC"/>
</dbReference>
<dbReference type="EC" id="2.7.13.3" evidence="2"/>
<evidence type="ECO:0000256" key="5">
    <source>
        <dbReference type="ARBA" id="ARBA00022777"/>
    </source>
</evidence>
<dbReference type="Gene3D" id="3.30.450.40">
    <property type="match status" value="5"/>
</dbReference>
<feature type="domain" description="PAC" evidence="9">
    <location>
        <begin position="462"/>
        <end position="517"/>
    </location>
</feature>
<dbReference type="InterPro" id="IPR007050">
    <property type="entry name" value="HTH_bacterioopsin"/>
</dbReference>
<evidence type="ECO:0000256" key="1">
    <source>
        <dbReference type="ARBA" id="ARBA00000085"/>
    </source>
</evidence>
<keyword evidence="7" id="KW-0804">Transcription</keyword>
<dbReference type="SUPFAM" id="SSF55781">
    <property type="entry name" value="GAF domain-like"/>
    <property type="match status" value="5"/>
</dbReference>
<evidence type="ECO:0000256" key="7">
    <source>
        <dbReference type="ARBA" id="ARBA00023163"/>
    </source>
</evidence>
<comment type="catalytic activity">
    <reaction evidence="1">
        <text>ATP + protein L-histidine = ADP + protein N-phospho-L-histidine.</text>
        <dbReference type="EC" id="2.7.13.3"/>
    </reaction>
</comment>
<dbReference type="RefSeq" id="WP_267623867.1">
    <property type="nucleotide sequence ID" value="NZ_JAODIW010000008.1"/>
</dbReference>
<proteinExistence type="predicted"/>
<dbReference type="InterPro" id="IPR013656">
    <property type="entry name" value="PAS_4"/>
</dbReference>
<dbReference type="PROSITE" id="PS50113">
    <property type="entry name" value="PAC"/>
    <property type="match status" value="1"/>
</dbReference>
<dbReference type="CDD" id="cd00130">
    <property type="entry name" value="PAS"/>
    <property type="match status" value="2"/>
</dbReference>
<dbReference type="PANTHER" id="PTHR43304:SF1">
    <property type="entry name" value="PAC DOMAIN-CONTAINING PROTEIN"/>
    <property type="match status" value="1"/>
</dbReference>
<evidence type="ECO:0000256" key="4">
    <source>
        <dbReference type="ARBA" id="ARBA00022679"/>
    </source>
</evidence>
<dbReference type="Gene3D" id="2.10.70.100">
    <property type="match status" value="1"/>
</dbReference>
<evidence type="ECO:0000256" key="3">
    <source>
        <dbReference type="ARBA" id="ARBA00022553"/>
    </source>
</evidence>
<gene>
    <name evidence="10" type="ORF">ACFO0N_10700</name>
</gene>
<dbReference type="SMART" id="SM00086">
    <property type="entry name" value="PAC"/>
    <property type="match status" value="1"/>
</dbReference>
<dbReference type="InterPro" id="IPR000700">
    <property type="entry name" value="PAS-assoc_C"/>
</dbReference>
<dbReference type="InterPro" id="IPR013655">
    <property type="entry name" value="PAS_fold_3"/>
</dbReference>
<keyword evidence="6" id="KW-0805">Transcription regulation</keyword>
<evidence type="ECO:0000259" key="9">
    <source>
        <dbReference type="PROSITE" id="PS50113"/>
    </source>
</evidence>
<reference evidence="10 11" key="1">
    <citation type="journal article" date="2019" name="Int. J. Syst. Evol. Microbiol.">
        <title>The Global Catalogue of Microorganisms (GCM) 10K type strain sequencing project: providing services to taxonomists for standard genome sequencing and annotation.</title>
        <authorList>
            <consortium name="The Broad Institute Genomics Platform"/>
            <consortium name="The Broad Institute Genome Sequencing Center for Infectious Disease"/>
            <person name="Wu L."/>
            <person name="Ma J."/>
        </authorList>
    </citation>
    <scope>NUCLEOTIDE SEQUENCE [LARGE SCALE GENOMIC DNA]</scope>
    <source>
        <strain evidence="10 11">CGMCC 1.12553</strain>
    </source>
</reference>
<dbReference type="Pfam" id="PF13185">
    <property type="entry name" value="GAF_2"/>
    <property type="match status" value="3"/>
</dbReference>
<evidence type="ECO:0000313" key="10">
    <source>
        <dbReference type="EMBL" id="MFC4358411.1"/>
    </source>
</evidence>
<dbReference type="Pfam" id="PF04967">
    <property type="entry name" value="HTH_10"/>
    <property type="match status" value="1"/>
</dbReference>
<organism evidence="10 11">
    <name type="scientific">Halobium salinum</name>
    <dbReference type="NCBI Taxonomy" id="1364940"/>
    <lineage>
        <taxon>Archaea</taxon>
        <taxon>Methanobacteriati</taxon>
        <taxon>Methanobacteriota</taxon>
        <taxon>Stenosarchaea group</taxon>
        <taxon>Halobacteria</taxon>
        <taxon>Halobacteriales</taxon>
        <taxon>Haloferacaceae</taxon>
        <taxon>Halobium</taxon>
    </lineage>
</organism>
<sequence length="1729" mass="193449">MTPATPAPEDVLEKVDALGPPGTPVTTPEVADGFDCTQRTIYNRLDALVDDGILQTKKVGAKSRVWWRPVDGDALRNGGARDRLHPVSLRDGQAPSSTVDSEMAERIREFEWASTPLGPIDEWPPELRVAVDIMLGSDEAIGIYWGTDLILLYNDAAREQIGKKHPDALGRPAREVFPEAWETLASMHEQVMAGEGAVRVEEKYLPLERGETVEDVWFDSSFNPIPVADGSIGGVFNVSVEVTGRVKAEAALQKRKQETQWRYQTVLDSMDEGFFLADVVFDSDGEPLDIFYRDSNPAATEMVGEEFEGRWLTEIDTDYEEYLYEVFGRVATTGEDERHELYTEPDGIWYDFYVFRPEGAGPRRVAVVFQDVTERKETETALRTSEKRLRLATDIANVAVFEWNLETGLVSGNERMNELFGYDEDETIVGPALLEERVHPDDHEWVVDRLEEVFESESSGDYEFEFRATRPDGSERWVLTNGEVFFEGDGEDRRAVRVFGTGIDITERKEIEEKLRESEERQSYLVELNDALRSLTDPVAIQEEACRVLGEHLDVKRAQYGELDLDRAVIDITRDYYRGGQDVDELPSLVGEYHFDDFPAHAEAWLGRRSLIVNDAERDPALSESERTGMAQRGVRATLSTPLVKNGEPAVVMAVTSSVPREWTEADIALLEETVDRTWEAVQRAQAEEKLAAELEAMKQLQEVSTRSIQHDDGDGLYESVLDTGMDLVDAEFGTIQRLDPQARELDMFAYRGFSGEMIAHWDRVGVETSSSCARALQTEERVVVPDVQSCEFIEDGDDLEAFNRAGIRSVQSTPLVSRSGELLGMFSTHWADTHEPSERDLHLLDVISRQVADLMQQRAAYEALEESEKKYRSLFEEIDEGFALCELVRDADGTVSDLQYLELNEAFEELTGVGRTDAEGRLLTEVFPGQDESLFEQCRGVVETGEPERVETYVPANDRWYDVRLFPREGDVIAALYDDITERKRREKHEQFLLELSDQLHTLTTEQEIGEACTRLLAEELGLDRAYFVRFDADAEEALVGPEYHSSTLDPVSGLYPFSAFPEAIQQIGTETPVYHDVANDSTLPEAERQALLELDFGAWIGAPIRTDEEGVDWALYAVYSDSHDWTVAEISLLEEVADRTWTVVERARAEQALTRSNQSLERLNDVSRQLIDADPETISERVAQLVVDVLDVEYAALWRYDARTGDIELDTEHAVPGTDFDAIRPAEVSHGQVWETFVGDELNVENALDIADGDPWPSGLGSRVFAPLGRHGVVCVGSEDSETFDTRLLDLLQMVVSTVKTTWDRADSEQELAQRNEELTRLDRLNTLIRAIDQGLVRASTVDEIDEAVCNQLAGSELFGFAWIGDYDAGTESVEPRAWAGIESHRLETLIDASHSSTPETNPFTATVRSGEMQTVSDIATDSRAADWRKLALEGGARSLVAVPLSYRGSVFGVLVVYGRTPQPDERETEVLAELGQTIAHAITATETATTRQTDTVVELTLRFPEANTPLCQLSRRAECVIEFEGLVSRSDGEPDVFFTVSETSAERVRSVAEQLLVFDTVQTVLERADETLFKARVVEPTIASRLVAGGAVVRSLTVDAGTATAVVDLSSSVEVGALLDDLRTFYPELELLTRRTRQRVPSTQQTISAVIGAELTDRQREVLQTAYRSGFFESPRVNSATDVTELLDISQSTFSYHLREAERKLCEFLFDETTPAESEGTEPNSS</sequence>
<evidence type="ECO:0000313" key="11">
    <source>
        <dbReference type="Proteomes" id="UP001595921"/>
    </source>
</evidence>
<dbReference type="Proteomes" id="UP001595921">
    <property type="component" value="Unassembled WGS sequence"/>
</dbReference>
<name>A0ABD5PCA5_9EURY</name>